<dbReference type="Proteomes" id="UP001174208">
    <property type="component" value="Unassembled WGS sequence"/>
</dbReference>
<feature type="domain" description="DUF4872" evidence="2">
    <location>
        <begin position="155"/>
        <end position="332"/>
    </location>
</feature>
<protein>
    <submittedName>
        <fullName evidence="3">BtrH N-terminal domain-containing protein</fullName>
    </submittedName>
</protein>
<feature type="domain" description="Butirosin biosynthesis protein H N-terminal" evidence="1">
    <location>
        <begin position="14"/>
        <end position="142"/>
    </location>
</feature>
<gene>
    <name evidence="3" type="ORF">P5G50_03875</name>
</gene>
<organism evidence="3 4">
    <name type="scientific">Leifsonia williamsii</name>
    <dbReference type="NCBI Taxonomy" id="3035919"/>
    <lineage>
        <taxon>Bacteria</taxon>
        <taxon>Bacillati</taxon>
        <taxon>Actinomycetota</taxon>
        <taxon>Actinomycetes</taxon>
        <taxon>Micrococcales</taxon>
        <taxon>Microbacteriaceae</taxon>
        <taxon>Leifsonia</taxon>
    </lineage>
</organism>
<proteinExistence type="predicted"/>
<dbReference type="InterPro" id="IPR026935">
    <property type="entry name" value="BtrH_N"/>
</dbReference>
<evidence type="ECO:0000313" key="4">
    <source>
        <dbReference type="Proteomes" id="UP001174208"/>
    </source>
</evidence>
<evidence type="ECO:0000259" key="2">
    <source>
        <dbReference type="Pfam" id="PF16169"/>
    </source>
</evidence>
<reference evidence="3" key="1">
    <citation type="submission" date="2023-06" db="EMBL/GenBank/DDBJ databases">
        <title>MT1 and MT2 Draft Genomes of Novel Species.</title>
        <authorList>
            <person name="Venkateswaran K."/>
        </authorList>
    </citation>
    <scope>NUCLEOTIDE SEQUENCE</scope>
    <source>
        <strain evidence="3">F6_8S_P_1B</strain>
    </source>
</reference>
<evidence type="ECO:0000259" key="1">
    <source>
        <dbReference type="Pfam" id="PF14399"/>
    </source>
</evidence>
<sequence length="337" mass="36468">MTIIDGVPTTGGEHCETTSLGVLLTHAGLALSEPMLFGLGGGLSFIYWDSKQQPLPFLGGRVKPFELTRRLTERLGLDLQVHETGSERVAWERVRSTIDSGIPVGLQLDSHDLEYFGSRTHFAGHVVAMYGYDDERAYLVDTAQQGGAVSTSLTSLAAARSARGPMAARNRSFTVAFPTSVEQVRERVAAALLPAIAACAEEFVTPPIANIGDRGILTAARRIPSWFARVERPERDLPVIAMLMERGGTGGALFRNLYRDFLTECLGFDLDRRAAEVVEAGRDRFAESALLWSRVAALVQQAGETAEPERLVEAGHAVKEIAAIETSAMSSLRTLAA</sequence>
<evidence type="ECO:0000313" key="3">
    <source>
        <dbReference type="EMBL" id="MDN4613584.1"/>
    </source>
</evidence>
<dbReference type="InterPro" id="IPR032369">
    <property type="entry name" value="DUF4872"/>
</dbReference>
<dbReference type="EMBL" id="JAROCF010000001">
    <property type="protein sequence ID" value="MDN4613584.1"/>
    <property type="molecule type" value="Genomic_DNA"/>
</dbReference>
<comment type="caution">
    <text evidence="3">The sequence shown here is derived from an EMBL/GenBank/DDBJ whole genome shotgun (WGS) entry which is preliminary data.</text>
</comment>
<name>A0ABT8K821_9MICO</name>
<dbReference type="Pfam" id="PF14399">
    <property type="entry name" value="BtrH_N"/>
    <property type="match status" value="1"/>
</dbReference>
<accession>A0ABT8K821</accession>
<dbReference type="RefSeq" id="WP_301211811.1">
    <property type="nucleotide sequence ID" value="NZ_JAROCF010000001.1"/>
</dbReference>
<keyword evidence="4" id="KW-1185">Reference proteome</keyword>
<dbReference type="Pfam" id="PF16169">
    <property type="entry name" value="DUF4872"/>
    <property type="match status" value="1"/>
</dbReference>